<dbReference type="KEGG" id="slac:SKTS_34750"/>
<keyword evidence="3" id="KW-1185">Reference proteome</keyword>
<sequence>MMINRLFSKAAALGLGLAILAWIATAGAAVRSDELSFATDLTRDAEMAREKRLPILILFVAPNCAYCERVRHDFLLPMQRNPEYANKVIFRQLYLQSGKILMDFAGKKTSHRQFAKQHKIKFTPTVKLFDADGNSLTEPLVGLTTPDFYGSYLDGAIDEALVKTRAISPP</sequence>
<dbReference type="Pfam" id="PF13098">
    <property type="entry name" value="Thioredoxin_2"/>
    <property type="match status" value="1"/>
</dbReference>
<dbReference type="InterPro" id="IPR012336">
    <property type="entry name" value="Thioredoxin-like_fold"/>
</dbReference>
<dbReference type="InterPro" id="IPR036249">
    <property type="entry name" value="Thioredoxin-like_sf"/>
</dbReference>
<dbReference type="RefSeq" id="WP_173068243.1">
    <property type="nucleotide sequence ID" value="NZ_AP022853.1"/>
</dbReference>
<dbReference type="Proteomes" id="UP000502260">
    <property type="component" value="Chromosome"/>
</dbReference>
<feature type="domain" description="Thioredoxin-like fold" evidence="1">
    <location>
        <begin position="49"/>
        <end position="146"/>
    </location>
</feature>
<proteinExistence type="predicted"/>
<evidence type="ECO:0000259" key="1">
    <source>
        <dbReference type="Pfam" id="PF13098"/>
    </source>
</evidence>
<organism evidence="2 3">
    <name type="scientific">Sulfurimicrobium lacus</name>
    <dbReference type="NCBI Taxonomy" id="2715678"/>
    <lineage>
        <taxon>Bacteria</taxon>
        <taxon>Pseudomonadati</taxon>
        <taxon>Pseudomonadota</taxon>
        <taxon>Betaproteobacteria</taxon>
        <taxon>Nitrosomonadales</taxon>
        <taxon>Sulfuricellaceae</taxon>
        <taxon>Sulfurimicrobium</taxon>
    </lineage>
</organism>
<evidence type="ECO:0000313" key="3">
    <source>
        <dbReference type="Proteomes" id="UP000502260"/>
    </source>
</evidence>
<reference evidence="3" key="1">
    <citation type="submission" date="2020-03" db="EMBL/GenBank/DDBJ databases">
        <title>Complete genome sequence of sulfur-oxidizing bacterium skT11.</title>
        <authorList>
            <person name="Kanda M."/>
            <person name="Kojima H."/>
            <person name="Fukui M."/>
        </authorList>
    </citation>
    <scope>NUCLEOTIDE SEQUENCE [LARGE SCALE GENOMIC DNA]</scope>
    <source>
        <strain evidence="3">skT11</strain>
    </source>
</reference>
<evidence type="ECO:0000313" key="2">
    <source>
        <dbReference type="EMBL" id="BCB28589.1"/>
    </source>
</evidence>
<dbReference type="Gene3D" id="3.40.30.10">
    <property type="entry name" value="Glutaredoxin"/>
    <property type="match status" value="1"/>
</dbReference>
<name>A0A6F8VIP6_9PROT</name>
<accession>A0A6F8VIP6</accession>
<dbReference type="EMBL" id="AP022853">
    <property type="protein sequence ID" value="BCB28589.1"/>
    <property type="molecule type" value="Genomic_DNA"/>
</dbReference>
<dbReference type="AlphaFoldDB" id="A0A6F8VIP6"/>
<gene>
    <name evidence="2" type="ORF">SKTS_34750</name>
</gene>
<protein>
    <recommendedName>
        <fullName evidence="1">Thioredoxin-like fold domain-containing protein</fullName>
    </recommendedName>
</protein>
<dbReference type="SUPFAM" id="SSF52833">
    <property type="entry name" value="Thioredoxin-like"/>
    <property type="match status" value="1"/>
</dbReference>